<evidence type="ECO:0000313" key="4">
    <source>
        <dbReference type="Proteomes" id="UP001470230"/>
    </source>
</evidence>
<proteinExistence type="predicted"/>
<dbReference type="InterPro" id="IPR044925">
    <property type="entry name" value="His-Me_finger_sf"/>
</dbReference>
<protein>
    <recommendedName>
        <fullName evidence="1">HNH nuclease domain-containing protein</fullName>
    </recommendedName>
</protein>
<evidence type="ECO:0000313" key="2">
    <source>
        <dbReference type="EMBL" id="KAK8840655.1"/>
    </source>
</evidence>
<dbReference type="SUPFAM" id="SSF54060">
    <property type="entry name" value="His-Me finger endonucleases"/>
    <property type="match status" value="1"/>
</dbReference>
<evidence type="ECO:0000259" key="1">
    <source>
        <dbReference type="Pfam" id="PF13392"/>
    </source>
</evidence>
<dbReference type="Gene3D" id="3.90.75.20">
    <property type="match status" value="1"/>
</dbReference>
<name>A0ABR2KRX6_9EUKA</name>
<keyword evidence="4" id="KW-1185">Reference proteome</keyword>
<reference evidence="3 4" key="1">
    <citation type="submission" date="2024-04" db="EMBL/GenBank/DDBJ databases">
        <title>Tritrichomonas musculus Genome.</title>
        <authorList>
            <person name="Alves-Ferreira E."/>
            <person name="Grigg M."/>
            <person name="Lorenzi H."/>
            <person name="Galac M."/>
        </authorList>
    </citation>
    <scope>NUCLEOTIDE SEQUENCE [LARGE SCALE GENOMIC DNA]</scope>
    <source>
        <strain evidence="3 4">EAF2021</strain>
    </source>
</reference>
<dbReference type="InterPro" id="IPR003615">
    <property type="entry name" value="HNH_nuc"/>
</dbReference>
<gene>
    <name evidence="3" type="ORF">M9Y10_022232</name>
    <name evidence="2" type="ORF">M9Y10_030430</name>
</gene>
<sequence length="204" mass="24783">MSTEQTIEFVPLLGFEDSYEILNKYPFTIRRKQDNKIVYEWIENNGYCRLHLIINGQQKKFQKHVLIANQFIPNDDPEHKKYVDHRNHIRDDNRLENLRWCSQQNNCFNKSMHMGIHYQFVDEIPDDAIQINEYGNHKFDEGKYYYYFNEDTNEDIFYGKITEDIYKILHINKYKGGIEFVVFKDVNNKPVNIYVNKFKQLYDL</sequence>
<dbReference type="EMBL" id="JAPFFF010000044">
    <property type="protein sequence ID" value="KAK8840655.1"/>
    <property type="molecule type" value="Genomic_DNA"/>
</dbReference>
<evidence type="ECO:0000313" key="3">
    <source>
        <dbReference type="EMBL" id="KAK8893803.1"/>
    </source>
</evidence>
<organism evidence="3 4">
    <name type="scientific">Tritrichomonas musculus</name>
    <dbReference type="NCBI Taxonomy" id="1915356"/>
    <lineage>
        <taxon>Eukaryota</taxon>
        <taxon>Metamonada</taxon>
        <taxon>Parabasalia</taxon>
        <taxon>Tritrichomonadida</taxon>
        <taxon>Tritrichomonadidae</taxon>
        <taxon>Tritrichomonas</taxon>
    </lineage>
</organism>
<accession>A0ABR2KRX6</accession>
<dbReference type="Pfam" id="PF13392">
    <property type="entry name" value="HNH_3"/>
    <property type="match status" value="1"/>
</dbReference>
<feature type="domain" description="HNH nuclease" evidence="1">
    <location>
        <begin position="63"/>
        <end position="106"/>
    </location>
</feature>
<comment type="caution">
    <text evidence="3">The sequence shown here is derived from an EMBL/GenBank/DDBJ whole genome shotgun (WGS) entry which is preliminary data.</text>
</comment>
<dbReference type="Proteomes" id="UP001470230">
    <property type="component" value="Unassembled WGS sequence"/>
</dbReference>
<dbReference type="EMBL" id="JAPFFF010000003">
    <property type="protein sequence ID" value="KAK8893803.1"/>
    <property type="molecule type" value="Genomic_DNA"/>
</dbReference>